<gene>
    <name evidence="2" type="ORF">MiSe_32460</name>
</gene>
<dbReference type="InterPro" id="IPR039060">
    <property type="entry name" value="Antitox_HigA"/>
</dbReference>
<sequence length="120" mass="13654">MNLFEMVEIRTEAENEKALAIVEELMHLSNRTPEENELYELLVTLIEKFEQEFYQPGNVSNPHSMLLFLMEQQSVESKDLEEILGESDVVSEIVSGKRKISQEEAIALAGFFGVDASLFV</sequence>
<dbReference type="Gene3D" id="1.10.260.40">
    <property type="entry name" value="lambda repressor-like DNA-binding domains"/>
    <property type="match status" value="1"/>
</dbReference>
<reference evidence="2" key="1">
    <citation type="submission" date="2019-10" db="EMBL/GenBank/DDBJ databases">
        <title>Draft genome sequece of Microseira wollei NIES-4236.</title>
        <authorList>
            <person name="Yamaguchi H."/>
            <person name="Suzuki S."/>
            <person name="Kawachi M."/>
        </authorList>
    </citation>
    <scope>NUCLEOTIDE SEQUENCE</scope>
    <source>
        <strain evidence="2">NIES-4236</strain>
    </source>
</reference>
<dbReference type="EMBL" id="BLAY01000046">
    <property type="protein sequence ID" value="GET38488.1"/>
    <property type="molecule type" value="Genomic_DNA"/>
</dbReference>
<evidence type="ECO:0000313" key="3">
    <source>
        <dbReference type="Proteomes" id="UP001050975"/>
    </source>
</evidence>
<protein>
    <recommendedName>
        <fullName evidence="1">HTH cro/C1-type domain-containing protein</fullName>
    </recommendedName>
</protein>
<dbReference type="GO" id="GO:0001046">
    <property type="term" value="F:core promoter sequence-specific DNA binding"/>
    <property type="evidence" value="ECO:0007669"/>
    <property type="project" value="TreeGrafter"/>
</dbReference>
<dbReference type="CDD" id="cd00093">
    <property type="entry name" value="HTH_XRE"/>
    <property type="match status" value="1"/>
</dbReference>
<accession>A0AAV3XAR0</accession>
<dbReference type="PANTHER" id="PTHR40455">
    <property type="entry name" value="ANTITOXIN HIGA"/>
    <property type="match status" value="1"/>
</dbReference>
<dbReference type="PANTHER" id="PTHR40455:SF1">
    <property type="entry name" value="ANTITOXIN HIGA"/>
    <property type="match status" value="1"/>
</dbReference>
<dbReference type="PROSITE" id="PS50943">
    <property type="entry name" value="HTH_CROC1"/>
    <property type="match status" value="1"/>
</dbReference>
<dbReference type="InterPro" id="IPR010982">
    <property type="entry name" value="Lambda_DNA-bd_dom_sf"/>
</dbReference>
<dbReference type="GO" id="GO:0006355">
    <property type="term" value="P:regulation of DNA-templated transcription"/>
    <property type="evidence" value="ECO:0007669"/>
    <property type="project" value="InterPro"/>
</dbReference>
<dbReference type="InterPro" id="IPR001387">
    <property type="entry name" value="Cro/C1-type_HTH"/>
</dbReference>
<dbReference type="AlphaFoldDB" id="A0AAV3XAR0"/>
<evidence type="ECO:0000313" key="2">
    <source>
        <dbReference type="EMBL" id="GET38488.1"/>
    </source>
</evidence>
<name>A0AAV3XAR0_9CYAN</name>
<evidence type="ECO:0000259" key="1">
    <source>
        <dbReference type="PROSITE" id="PS50943"/>
    </source>
</evidence>
<comment type="caution">
    <text evidence="2">The sequence shown here is derived from an EMBL/GenBank/DDBJ whole genome shotgun (WGS) entry which is preliminary data.</text>
</comment>
<keyword evidence="3" id="KW-1185">Reference proteome</keyword>
<proteinExistence type="predicted"/>
<organism evidence="2 3">
    <name type="scientific">Microseira wollei NIES-4236</name>
    <dbReference type="NCBI Taxonomy" id="2530354"/>
    <lineage>
        <taxon>Bacteria</taxon>
        <taxon>Bacillati</taxon>
        <taxon>Cyanobacteriota</taxon>
        <taxon>Cyanophyceae</taxon>
        <taxon>Oscillatoriophycideae</taxon>
        <taxon>Aerosakkonematales</taxon>
        <taxon>Aerosakkonemataceae</taxon>
        <taxon>Microseira</taxon>
    </lineage>
</organism>
<dbReference type="SUPFAM" id="SSF47413">
    <property type="entry name" value="lambda repressor-like DNA-binding domains"/>
    <property type="match status" value="1"/>
</dbReference>
<dbReference type="Proteomes" id="UP001050975">
    <property type="component" value="Unassembled WGS sequence"/>
</dbReference>
<feature type="domain" description="HTH cro/C1-type" evidence="1">
    <location>
        <begin position="90"/>
        <end position="119"/>
    </location>
</feature>
<dbReference type="RefSeq" id="WP_226582116.1">
    <property type="nucleotide sequence ID" value="NZ_BLAY01000046.1"/>
</dbReference>